<keyword evidence="1" id="KW-0112">Calmodulin-binding</keyword>
<dbReference type="GO" id="GO:0005516">
    <property type="term" value="F:calmodulin binding"/>
    <property type="evidence" value="ECO:0007669"/>
    <property type="project" value="UniProtKB-KW"/>
</dbReference>
<sequence length="260" mass="28687">MEDQRKHAVAVAIATEAAAEAAVAAAHAALAVVQLTGASKRSHTCKKKIQELAAVKIQSAFRAYLERKALRALKALVRHQAIVRGRAVRQEALGKATCLPSNNGLHRQVSMSKKDSAQREVKSINSTRRREGTIAQHCSSNENTRRIRQRNHNQWPNSIDKAMIKKQLGNNQKHGLETESSSYFAIARRPSVNMTPHSPIHAAAAESTKAMARSMSMPRQQLAPDHGSPFSLPFKVKSPAPVDILNECKREAIHDKEHLE</sequence>
<reference evidence="3 4" key="1">
    <citation type="submission" date="2023-12" db="EMBL/GenBank/DDBJ databases">
        <title>A high-quality genome assembly for Dillenia turbinata (Dilleniales).</title>
        <authorList>
            <person name="Chanderbali A."/>
        </authorList>
    </citation>
    <scope>NUCLEOTIDE SEQUENCE [LARGE SCALE GENOMIC DNA]</scope>
    <source>
        <strain evidence="3">LSX21</strain>
        <tissue evidence="3">Leaf</tissue>
    </source>
</reference>
<evidence type="ECO:0000256" key="2">
    <source>
        <dbReference type="ARBA" id="ARBA00024341"/>
    </source>
</evidence>
<protein>
    <submittedName>
        <fullName evidence="3">IQ motif, EF-hand binding site</fullName>
    </submittedName>
</protein>
<dbReference type="Proteomes" id="UP001370490">
    <property type="component" value="Unassembled WGS sequence"/>
</dbReference>
<gene>
    <name evidence="3" type="ORF">RJ641_026331</name>
</gene>
<dbReference type="PANTHER" id="PTHR32295">
    <property type="entry name" value="IQ-DOMAIN 5-RELATED"/>
    <property type="match status" value="1"/>
</dbReference>
<comment type="similarity">
    <text evidence="2">Belongs to the IQD family.</text>
</comment>
<dbReference type="Pfam" id="PF00612">
    <property type="entry name" value="IQ"/>
    <property type="match status" value="1"/>
</dbReference>
<organism evidence="3 4">
    <name type="scientific">Dillenia turbinata</name>
    <dbReference type="NCBI Taxonomy" id="194707"/>
    <lineage>
        <taxon>Eukaryota</taxon>
        <taxon>Viridiplantae</taxon>
        <taxon>Streptophyta</taxon>
        <taxon>Embryophyta</taxon>
        <taxon>Tracheophyta</taxon>
        <taxon>Spermatophyta</taxon>
        <taxon>Magnoliopsida</taxon>
        <taxon>eudicotyledons</taxon>
        <taxon>Gunneridae</taxon>
        <taxon>Pentapetalae</taxon>
        <taxon>Dilleniales</taxon>
        <taxon>Dilleniaceae</taxon>
        <taxon>Dillenia</taxon>
    </lineage>
</organism>
<dbReference type="PANTHER" id="PTHR32295:SF212">
    <property type="entry name" value="CALMODULIN BINDING PROTEIN-RELATED"/>
    <property type="match status" value="1"/>
</dbReference>
<proteinExistence type="inferred from homology"/>
<dbReference type="Gene3D" id="1.20.5.190">
    <property type="match status" value="1"/>
</dbReference>
<dbReference type="EMBL" id="JBAMMX010000003">
    <property type="protein sequence ID" value="KAK6945229.1"/>
    <property type="molecule type" value="Genomic_DNA"/>
</dbReference>
<name>A0AAN8W8Q3_9MAGN</name>
<evidence type="ECO:0000256" key="1">
    <source>
        <dbReference type="ARBA" id="ARBA00022860"/>
    </source>
</evidence>
<evidence type="ECO:0000313" key="4">
    <source>
        <dbReference type="Proteomes" id="UP001370490"/>
    </source>
</evidence>
<dbReference type="CDD" id="cd23767">
    <property type="entry name" value="IQCD"/>
    <property type="match status" value="1"/>
</dbReference>
<accession>A0AAN8W8Q3</accession>
<dbReference type="AlphaFoldDB" id="A0AAN8W8Q3"/>
<comment type="caution">
    <text evidence="3">The sequence shown here is derived from an EMBL/GenBank/DDBJ whole genome shotgun (WGS) entry which is preliminary data.</text>
</comment>
<keyword evidence="4" id="KW-1185">Reference proteome</keyword>
<evidence type="ECO:0000313" key="3">
    <source>
        <dbReference type="EMBL" id="KAK6945229.1"/>
    </source>
</evidence>
<dbReference type="InterPro" id="IPR000048">
    <property type="entry name" value="IQ_motif_EF-hand-BS"/>
</dbReference>
<dbReference type="PROSITE" id="PS50096">
    <property type="entry name" value="IQ"/>
    <property type="match status" value="1"/>
</dbReference>